<feature type="binding site" description="axial binding residue" evidence="8">
    <location>
        <position position="205"/>
    </location>
    <ligand>
        <name>heme</name>
        <dbReference type="ChEBI" id="CHEBI:30413"/>
    </ligand>
    <ligandPart>
        <name>Fe</name>
        <dbReference type="ChEBI" id="CHEBI:18248"/>
    </ligandPart>
</feature>
<dbReference type="PANTHER" id="PTHR24305">
    <property type="entry name" value="CYTOCHROME P450"/>
    <property type="match status" value="1"/>
</dbReference>
<dbReference type="InterPro" id="IPR036396">
    <property type="entry name" value="Cyt_P450_sf"/>
</dbReference>
<dbReference type="GO" id="GO:0020037">
    <property type="term" value="F:heme binding"/>
    <property type="evidence" value="ECO:0007669"/>
    <property type="project" value="InterPro"/>
</dbReference>
<protein>
    <recommendedName>
        <fullName evidence="11">Cytochrome P450</fullName>
    </recommendedName>
</protein>
<dbReference type="PANTHER" id="PTHR24305:SF237">
    <property type="entry name" value="CYTOCHROME P450 MONOOXYGENASE ATNE-RELATED"/>
    <property type="match status" value="1"/>
</dbReference>
<dbReference type="Pfam" id="PF00067">
    <property type="entry name" value="p450"/>
    <property type="match status" value="1"/>
</dbReference>
<comment type="similarity">
    <text evidence="2">Belongs to the cytochrome P450 family.</text>
</comment>
<evidence type="ECO:0008006" key="11">
    <source>
        <dbReference type="Google" id="ProtNLM"/>
    </source>
</evidence>
<keyword evidence="5" id="KW-0560">Oxidoreductase</keyword>
<dbReference type="Proteomes" id="UP000829685">
    <property type="component" value="Unassembled WGS sequence"/>
</dbReference>
<keyword evidence="6 8" id="KW-0408">Iron</keyword>
<evidence type="ECO:0000256" key="7">
    <source>
        <dbReference type="ARBA" id="ARBA00023033"/>
    </source>
</evidence>
<dbReference type="PRINTS" id="PR00385">
    <property type="entry name" value="P450"/>
</dbReference>
<sequence length="279" mass="31224">MPEGQDIWSYLLASHDPKTGKKFTHEELVSEASLFIIGGTDGMITAATATLFYLLHDRQVLDQLTSELRQAFPPSGGPAEAVQNGLCPIRFASPELARIQLLSACIDEAMRLSPPVPSILPRTIGPGGMVIDGEFFPEGLDIGIPHYSLQRDPDYFQEPLAYKPRRWLMTDYESNKPEPRSRSKLIPGVGQAPSFTPFGAGRSSCIGKFMAYQEISYILARLMWHFDMKLDPQQAHIGEGTGTGQEGRERKNEFQLYCRFVSQQYGPVILFRKRKLEGL</sequence>
<dbReference type="EMBL" id="JAFIMR010000031">
    <property type="protein sequence ID" value="KAI1860570.1"/>
    <property type="molecule type" value="Genomic_DNA"/>
</dbReference>
<keyword evidence="7" id="KW-0503">Monooxygenase</keyword>
<dbReference type="InterPro" id="IPR001128">
    <property type="entry name" value="Cyt_P450"/>
</dbReference>
<dbReference type="PRINTS" id="PR00465">
    <property type="entry name" value="EP450IV"/>
</dbReference>
<evidence type="ECO:0000256" key="6">
    <source>
        <dbReference type="ARBA" id="ARBA00023004"/>
    </source>
</evidence>
<dbReference type="GO" id="GO:0005506">
    <property type="term" value="F:iron ion binding"/>
    <property type="evidence" value="ECO:0007669"/>
    <property type="project" value="InterPro"/>
</dbReference>
<evidence type="ECO:0000256" key="3">
    <source>
        <dbReference type="ARBA" id="ARBA00022617"/>
    </source>
</evidence>
<dbReference type="AlphaFoldDB" id="A0A9Q0AKY0"/>
<evidence type="ECO:0000313" key="9">
    <source>
        <dbReference type="EMBL" id="KAI1860570.1"/>
    </source>
</evidence>
<dbReference type="GO" id="GO:0016705">
    <property type="term" value="F:oxidoreductase activity, acting on paired donors, with incorporation or reduction of molecular oxygen"/>
    <property type="evidence" value="ECO:0007669"/>
    <property type="project" value="InterPro"/>
</dbReference>
<dbReference type="Gene3D" id="1.10.630.10">
    <property type="entry name" value="Cytochrome P450"/>
    <property type="match status" value="1"/>
</dbReference>
<dbReference type="GO" id="GO:0004497">
    <property type="term" value="F:monooxygenase activity"/>
    <property type="evidence" value="ECO:0007669"/>
    <property type="project" value="UniProtKB-KW"/>
</dbReference>
<keyword evidence="10" id="KW-1185">Reference proteome</keyword>
<accession>A0A9Q0AKY0</accession>
<keyword evidence="3 8" id="KW-0349">Heme</keyword>
<comment type="caution">
    <text evidence="9">The sequence shown here is derived from an EMBL/GenBank/DDBJ whole genome shotgun (WGS) entry which is preliminary data.</text>
</comment>
<proteinExistence type="inferred from homology"/>
<evidence type="ECO:0000256" key="4">
    <source>
        <dbReference type="ARBA" id="ARBA00022723"/>
    </source>
</evidence>
<dbReference type="InterPro" id="IPR002403">
    <property type="entry name" value="Cyt_P450_E_grp-IV"/>
</dbReference>
<evidence type="ECO:0000313" key="10">
    <source>
        <dbReference type="Proteomes" id="UP000829685"/>
    </source>
</evidence>
<evidence type="ECO:0000256" key="1">
    <source>
        <dbReference type="ARBA" id="ARBA00001971"/>
    </source>
</evidence>
<evidence type="ECO:0000256" key="2">
    <source>
        <dbReference type="ARBA" id="ARBA00010617"/>
    </source>
</evidence>
<reference evidence="9" key="1">
    <citation type="submission" date="2021-03" db="EMBL/GenBank/DDBJ databases">
        <title>Revisited historic fungal species revealed as producer of novel bioactive compounds through whole genome sequencing and comparative genomics.</title>
        <authorList>
            <person name="Vignolle G.A."/>
            <person name="Hochenegger N."/>
            <person name="Mach R.L."/>
            <person name="Mach-Aigner A.R."/>
            <person name="Javad Rahimi M."/>
            <person name="Salim K.A."/>
            <person name="Chan C.M."/>
            <person name="Lim L.B.L."/>
            <person name="Cai F."/>
            <person name="Druzhinina I.S."/>
            <person name="U'Ren J.M."/>
            <person name="Derntl C."/>
        </authorList>
    </citation>
    <scope>NUCLEOTIDE SEQUENCE</scope>
    <source>
        <strain evidence="9">TUCIM 5799</strain>
    </source>
</reference>
<evidence type="ECO:0000256" key="8">
    <source>
        <dbReference type="PIRSR" id="PIRSR602403-1"/>
    </source>
</evidence>
<gene>
    <name evidence="9" type="ORF">JX265_009969</name>
</gene>
<organism evidence="9 10">
    <name type="scientific">Neoarthrinium moseri</name>
    <dbReference type="NCBI Taxonomy" id="1658444"/>
    <lineage>
        <taxon>Eukaryota</taxon>
        <taxon>Fungi</taxon>
        <taxon>Dikarya</taxon>
        <taxon>Ascomycota</taxon>
        <taxon>Pezizomycotina</taxon>
        <taxon>Sordariomycetes</taxon>
        <taxon>Xylariomycetidae</taxon>
        <taxon>Amphisphaeriales</taxon>
        <taxon>Apiosporaceae</taxon>
        <taxon>Neoarthrinium</taxon>
    </lineage>
</organism>
<name>A0A9Q0AKY0_9PEZI</name>
<evidence type="ECO:0000256" key="5">
    <source>
        <dbReference type="ARBA" id="ARBA00023002"/>
    </source>
</evidence>
<keyword evidence="4 8" id="KW-0479">Metal-binding</keyword>
<dbReference type="SUPFAM" id="SSF48264">
    <property type="entry name" value="Cytochrome P450"/>
    <property type="match status" value="1"/>
</dbReference>
<comment type="cofactor">
    <cofactor evidence="1 8">
        <name>heme</name>
        <dbReference type="ChEBI" id="CHEBI:30413"/>
    </cofactor>
</comment>
<dbReference type="InterPro" id="IPR050121">
    <property type="entry name" value="Cytochrome_P450_monoxygenase"/>
</dbReference>